<comment type="caution">
    <text evidence="2">The sequence shown here is derived from an EMBL/GenBank/DDBJ whole genome shotgun (WGS) entry which is preliminary data.</text>
</comment>
<feature type="compositionally biased region" description="Polar residues" evidence="1">
    <location>
        <begin position="1"/>
        <end position="27"/>
    </location>
</feature>
<proteinExistence type="predicted"/>
<feature type="compositionally biased region" description="Low complexity" evidence="1">
    <location>
        <begin position="37"/>
        <end position="46"/>
    </location>
</feature>
<dbReference type="AlphaFoldDB" id="A0A8T1WQN5"/>
<keyword evidence="3" id="KW-1185">Reference proteome</keyword>
<protein>
    <submittedName>
        <fullName evidence="2">Uncharacterized protein</fullName>
    </submittedName>
</protein>
<feature type="region of interest" description="Disordered" evidence="1">
    <location>
        <begin position="1"/>
        <end position="64"/>
    </location>
</feature>
<feature type="region of interest" description="Disordered" evidence="1">
    <location>
        <begin position="76"/>
        <end position="139"/>
    </location>
</feature>
<organism evidence="2 3">
    <name type="scientific">Phytophthora boehmeriae</name>
    <dbReference type="NCBI Taxonomy" id="109152"/>
    <lineage>
        <taxon>Eukaryota</taxon>
        <taxon>Sar</taxon>
        <taxon>Stramenopiles</taxon>
        <taxon>Oomycota</taxon>
        <taxon>Peronosporomycetes</taxon>
        <taxon>Peronosporales</taxon>
        <taxon>Peronosporaceae</taxon>
        <taxon>Phytophthora</taxon>
    </lineage>
</organism>
<sequence>MSDSVRSTGSDRFSTQLTSQWRDSSTEPVMPRIGRKSMSSRSDASSPEGFKLGEPNTDSIFKDFDQRMEQIRSSLNAIASGKPHLATPPKNFKRGGAHREESPKMDVSRTRPTLLDASKISSGLEDDQDDKRKSRSNREAELRQLLQELNRINTSSD</sequence>
<dbReference type="EMBL" id="JAGDFL010000257">
    <property type="protein sequence ID" value="KAG7394658.1"/>
    <property type="molecule type" value="Genomic_DNA"/>
</dbReference>
<feature type="compositionally biased region" description="Basic and acidic residues" evidence="1">
    <location>
        <begin position="97"/>
        <end position="109"/>
    </location>
</feature>
<name>A0A8T1WQN5_9STRA</name>
<evidence type="ECO:0000313" key="2">
    <source>
        <dbReference type="EMBL" id="KAG7394658.1"/>
    </source>
</evidence>
<accession>A0A8T1WQN5</accession>
<dbReference type="OrthoDB" id="120265at2759"/>
<dbReference type="Proteomes" id="UP000693981">
    <property type="component" value="Unassembled WGS sequence"/>
</dbReference>
<evidence type="ECO:0000256" key="1">
    <source>
        <dbReference type="SAM" id="MobiDB-lite"/>
    </source>
</evidence>
<feature type="compositionally biased region" description="Basic and acidic residues" evidence="1">
    <location>
        <begin position="129"/>
        <end position="139"/>
    </location>
</feature>
<gene>
    <name evidence="2" type="ORF">PHYBOEH_004856</name>
</gene>
<evidence type="ECO:0000313" key="3">
    <source>
        <dbReference type="Proteomes" id="UP000693981"/>
    </source>
</evidence>
<reference evidence="2" key="1">
    <citation type="submission" date="2021-02" db="EMBL/GenBank/DDBJ databases">
        <authorList>
            <person name="Palmer J.M."/>
        </authorList>
    </citation>
    <scope>NUCLEOTIDE SEQUENCE</scope>
    <source>
        <strain evidence="2">SCRP23</strain>
    </source>
</reference>